<protein>
    <submittedName>
        <fullName evidence="1">Uncharacterized protein</fullName>
    </submittedName>
</protein>
<gene>
    <name evidence="1" type="ORF">EAI_06975</name>
</gene>
<proteinExistence type="predicted"/>
<sequence>MDLFSNLDGVPTWLLDGVEASSGWLGPKWFHPPPFIFWLFLLVRNKTEHMIAPESWLEIWDHRATSACVQARSSLLDDRPVVLIKGLGLENDATMYKRNNVAYASPAGHTSVTSTVRGTRSTPRTCNETTSVVSDGLPFRLRGDGRVATKITATPLIRDHNEIRTISLNPAGCIGATFNSAELLTVSGLLDLFVAGFVVGLPLRLQHTYSSLSCFQSLRFILLIDLEIIKVLGFLLLDNHKVATSSGSQPAIWYLYGPPVWTLDGTLHGMMPLWSSYSEPRWCPIGPVGHLDGPPRWDLYGESGTGMVLLRGWFQ</sequence>
<evidence type="ECO:0000313" key="2">
    <source>
        <dbReference type="Proteomes" id="UP000008237"/>
    </source>
</evidence>
<evidence type="ECO:0000313" key="1">
    <source>
        <dbReference type="EMBL" id="EFN86229.1"/>
    </source>
</evidence>
<dbReference type="EMBL" id="GL447658">
    <property type="protein sequence ID" value="EFN86229.1"/>
    <property type="molecule type" value="Genomic_DNA"/>
</dbReference>
<dbReference type="InParanoid" id="E2BDJ9"/>
<reference evidence="1 2" key="1">
    <citation type="journal article" date="2010" name="Science">
        <title>Genomic comparison of the ants Camponotus floridanus and Harpegnathos saltator.</title>
        <authorList>
            <person name="Bonasio R."/>
            <person name="Zhang G."/>
            <person name="Ye C."/>
            <person name="Mutti N.S."/>
            <person name="Fang X."/>
            <person name="Qin N."/>
            <person name="Donahue G."/>
            <person name="Yang P."/>
            <person name="Li Q."/>
            <person name="Li C."/>
            <person name="Zhang P."/>
            <person name="Huang Z."/>
            <person name="Berger S.L."/>
            <person name="Reinberg D."/>
            <person name="Wang J."/>
            <person name="Liebig J."/>
        </authorList>
    </citation>
    <scope>NUCLEOTIDE SEQUENCE [LARGE SCALE GENOMIC DNA]</scope>
    <source>
        <strain evidence="1 2">R22 G/1</strain>
    </source>
</reference>
<dbReference type="Proteomes" id="UP000008237">
    <property type="component" value="Unassembled WGS sequence"/>
</dbReference>
<organism evidence="2">
    <name type="scientific">Harpegnathos saltator</name>
    <name type="common">Jerdon's jumping ant</name>
    <dbReference type="NCBI Taxonomy" id="610380"/>
    <lineage>
        <taxon>Eukaryota</taxon>
        <taxon>Metazoa</taxon>
        <taxon>Ecdysozoa</taxon>
        <taxon>Arthropoda</taxon>
        <taxon>Hexapoda</taxon>
        <taxon>Insecta</taxon>
        <taxon>Pterygota</taxon>
        <taxon>Neoptera</taxon>
        <taxon>Endopterygota</taxon>
        <taxon>Hymenoptera</taxon>
        <taxon>Apocrita</taxon>
        <taxon>Aculeata</taxon>
        <taxon>Formicoidea</taxon>
        <taxon>Formicidae</taxon>
        <taxon>Ponerinae</taxon>
        <taxon>Ponerini</taxon>
        <taxon>Harpegnathos</taxon>
    </lineage>
</organism>
<keyword evidence="2" id="KW-1185">Reference proteome</keyword>
<dbReference type="AlphaFoldDB" id="E2BDJ9"/>
<name>E2BDJ9_HARSA</name>
<accession>E2BDJ9</accession>